<accession>A0A8X7VCB6</accession>
<feature type="domain" description="Transcription factor Iwr1" evidence="3">
    <location>
        <begin position="42"/>
        <end position="105"/>
    </location>
</feature>
<feature type="compositionally biased region" description="Acidic residues" evidence="2">
    <location>
        <begin position="103"/>
        <end position="118"/>
    </location>
</feature>
<dbReference type="Proteomes" id="UP000886595">
    <property type="component" value="Unassembled WGS sequence"/>
</dbReference>
<dbReference type="PANTHER" id="PTHR31934:SF2">
    <property type="entry name" value="RNA-DIRECTED DNA METHYLATION 4"/>
    <property type="match status" value="1"/>
</dbReference>
<evidence type="ECO:0000313" key="4">
    <source>
        <dbReference type="EMBL" id="KAG2308606.1"/>
    </source>
</evidence>
<comment type="caution">
    <text evidence="4">The sequence shown here is derived from an EMBL/GenBank/DDBJ whole genome shotgun (WGS) entry which is preliminary data.</text>
</comment>
<evidence type="ECO:0000259" key="3">
    <source>
        <dbReference type="Pfam" id="PF08574"/>
    </source>
</evidence>
<comment type="similarity">
    <text evidence="1">Belongs to the IWR1/SLC7A6OS family.</text>
</comment>
<dbReference type="AlphaFoldDB" id="A0A8X7VCB6"/>
<dbReference type="OrthoDB" id="6255506at2759"/>
<protein>
    <recommendedName>
        <fullName evidence="3">Transcription factor Iwr1 domain-containing protein</fullName>
    </recommendedName>
</protein>
<name>A0A8X7VCB6_BRACI</name>
<evidence type="ECO:0000313" key="5">
    <source>
        <dbReference type="Proteomes" id="UP000886595"/>
    </source>
</evidence>
<dbReference type="PANTHER" id="PTHR31934">
    <property type="entry name" value="ALPHA/BETA-HYDROLASES SUPERFAMILY PROTEIN"/>
    <property type="match status" value="1"/>
</dbReference>
<evidence type="ECO:0000256" key="2">
    <source>
        <dbReference type="SAM" id="MobiDB-lite"/>
    </source>
</evidence>
<dbReference type="Pfam" id="PF08574">
    <property type="entry name" value="Iwr1"/>
    <property type="match status" value="1"/>
</dbReference>
<sequence length="118" mass="13581">MAELTPLEDQKLLASFLPLLRESIPRAAVEIEADIHYGYTEEDYVYDFYAVKEEMDLSEDSSKLQFPLVIGEEDEEDSWDGPDESDNDSDDSDAEAHPRNDYPEEIYGDEEEEYSVCL</sequence>
<feature type="compositionally biased region" description="Acidic residues" evidence="2">
    <location>
        <begin position="71"/>
        <end position="93"/>
    </location>
</feature>
<dbReference type="InterPro" id="IPR013883">
    <property type="entry name" value="TF_Iwr1_dom"/>
</dbReference>
<proteinExistence type="inferred from homology"/>
<feature type="region of interest" description="Disordered" evidence="2">
    <location>
        <begin position="58"/>
        <end position="118"/>
    </location>
</feature>
<organism evidence="4 5">
    <name type="scientific">Brassica carinata</name>
    <name type="common">Ethiopian mustard</name>
    <name type="synonym">Abyssinian cabbage</name>
    <dbReference type="NCBI Taxonomy" id="52824"/>
    <lineage>
        <taxon>Eukaryota</taxon>
        <taxon>Viridiplantae</taxon>
        <taxon>Streptophyta</taxon>
        <taxon>Embryophyta</taxon>
        <taxon>Tracheophyta</taxon>
        <taxon>Spermatophyta</taxon>
        <taxon>Magnoliopsida</taxon>
        <taxon>eudicotyledons</taxon>
        <taxon>Gunneridae</taxon>
        <taxon>Pentapetalae</taxon>
        <taxon>rosids</taxon>
        <taxon>malvids</taxon>
        <taxon>Brassicales</taxon>
        <taxon>Brassicaceae</taxon>
        <taxon>Brassiceae</taxon>
        <taxon>Brassica</taxon>
    </lineage>
</organism>
<gene>
    <name evidence="4" type="ORF">Bca52824_028354</name>
</gene>
<reference evidence="4 5" key="1">
    <citation type="submission" date="2020-02" db="EMBL/GenBank/DDBJ databases">
        <authorList>
            <person name="Ma Q."/>
            <person name="Huang Y."/>
            <person name="Song X."/>
            <person name="Pei D."/>
        </authorList>
    </citation>
    <scope>NUCLEOTIDE SEQUENCE [LARGE SCALE GENOMIC DNA]</scope>
    <source>
        <strain evidence="4">Sxm20200214</strain>
        <tissue evidence="4">Leaf</tissue>
    </source>
</reference>
<dbReference type="EMBL" id="JAAMPC010000006">
    <property type="protein sequence ID" value="KAG2308606.1"/>
    <property type="molecule type" value="Genomic_DNA"/>
</dbReference>
<evidence type="ECO:0000256" key="1">
    <source>
        <dbReference type="ARBA" id="ARBA00010218"/>
    </source>
</evidence>
<keyword evidence="5" id="KW-1185">Reference proteome</keyword>